<dbReference type="Pfam" id="PF12833">
    <property type="entry name" value="HTH_18"/>
    <property type="match status" value="1"/>
</dbReference>
<dbReference type="GO" id="GO:0043565">
    <property type="term" value="F:sequence-specific DNA binding"/>
    <property type="evidence" value="ECO:0007669"/>
    <property type="project" value="InterPro"/>
</dbReference>
<evidence type="ECO:0000256" key="1">
    <source>
        <dbReference type="ARBA" id="ARBA00023015"/>
    </source>
</evidence>
<gene>
    <name evidence="5" type="ORF">CA615_00740</name>
</gene>
<dbReference type="PRINTS" id="PR00032">
    <property type="entry name" value="HTHARAC"/>
</dbReference>
<name>A0A328Q6C9_9EURY</name>
<evidence type="ECO:0000256" key="3">
    <source>
        <dbReference type="ARBA" id="ARBA00023163"/>
    </source>
</evidence>
<reference evidence="5 6" key="1">
    <citation type="submission" date="2017-05" db="EMBL/GenBank/DDBJ databases">
        <title>Host range expansion of the Methanosphaera genus to humans and monogastric animals involves recent and extensive reduction in genome content.</title>
        <authorList>
            <person name="Hoedt E.C."/>
            <person name="Volmer J.G."/>
            <person name="Parks D.H."/>
            <person name="Rosewarne C.P."/>
            <person name="Denman S.E."/>
            <person name="Mcsweeney C.S."/>
            <person name="O Cuiv P."/>
            <person name="Hugenholtz P."/>
            <person name="Tyson G.W."/>
            <person name="Morrison M."/>
        </authorList>
    </citation>
    <scope>NUCLEOTIDE SEQUENCE [LARGE SCALE GENOMIC DNA]</scope>
    <source>
        <strain evidence="5 6">PA5</strain>
    </source>
</reference>
<feature type="domain" description="HTH araC/xylS-type" evidence="4">
    <location>
        <begin position="233"/>
        <end position="331"/>
    </location>
</feature>
<dbReference type="InterPro" id="IPR053142">
    <property type="entry name" value="PchR_regulatory_protein"/>
</dbReference>
<dbReference type="SMART" id="SM00342">
    <property type="entry name" value="HTH_ARAC"/>
    <property type="match status" value="1"/>
</dbReference>
<accession>A0A328Q6C9</accession>
<dbReference type="InterPro" id="IPR018060">
    <property type="entry name" value="HTH_AraC"/>
</dbReference>
<evidence type="ECO:0000259" key="4">
    <source>
        <dbReference type="PROSITE" id="PS01124"/>
    </source>
</evidence>
<comment type="caution">
    <text evidence="5">The sequence shown here is derived from an EMBL/GenBank/DDBJ whole genome shotgun (WGS) entry which is preliminary data.</text>
</comment>
<evidence type="ECO:0000313" key="5">
    <source>
        <dbReference type="EMBL" id="RAP03735.1"/>
    </source>
</evidence>
<dbReference type="InterPro" id="IPR020449">
    <property type="entry name" value="Tscrpt_reg_AraC-type_HTH"/>
</dbReference>
<evidence type="ECO:0000256" key="2">
    <source>
        <dbReference type="ARBA" id="ARBA00023125"/>
    </source>
</evidence>
<keyword evidence="2" id="KW-0238">DNA-binding</keyword>
<dbReference type="SUPFAM" id="SSF46689">
    <property type="entry name" value="Homeodomain-like"/>
    <property type="match status" value="1"/>
</dbReference>
<dbReference type="GeneID" id="3856169"/>
<evidence type="ECO:0000313" key="6">
    <source>
        <dbReference type="Proteomes" id="UP000248557"/>
    </source>
</evidence>
<dbReference type="PANTHER" id="PTHR47893:SF1">
    <property type="entry name" value="REGULATORY PROTEIN PCHR"/>
    <property type="match status" value="1"/>
</dbReference>
<keyword evidence="1" id="KW-0805">Transcription regulation</keyword>
<dbReference type="AlphaFoldDB" id="A0A328Q6C9"/>
<proteinExistence type="predicted"/>
<keyword evidence="3" id="KW-0804">Transcription</keyword>
<protein>
    <submittedName>
        <fullName evidence="5">AraC family transcriptional regulator</fullName>
    </submittedName>
</protein>
<dbReference type="GO" id="GO:0003700">
    <property type="term" value="F:DNA-binding transcription factor activity"/>
    <property type="evidence" value="ECO:0007669"/>
    <property type="project" value="InterPro"/>
</dbReference>
<dbReference type="EMBL" id="NGJK01000008">
    <property type="protein sequence ID" value="RAP03735.1"/>
    <property type="molecule type" value="Genomic_DNA"/>
</dbReference>
<organism evidence="5 6">
    <name type="scientific">Methanosphaera stadtmanae</name>
    <dbReference type="NCBI Taxonomy" id="2317"/>
    <lineage>
        <taxon>Archaea</taxon>
        <taxon>Methanobacteriati</taxon>
        <taxon>Methanobacteriota</taxon>
        <taxon>Methanomada group</taxon>
        <taxon>Methanobacteria</taxon>
        <taxon>Methanobacteriales</taxon>
        <taxon>Methanobacteriaceae</taxon>
        <taxon>Methanosphaera</taxon>
    </lineage>
</organism>
<dbReference type="PROSITE" id="PS01124">
    <property type="entry name" value="HTH_ARAC_FAMILY_2"/>
    <property type="match status" value="1"/>
</dbReference>
<dbReference type="Gene3D" id="1.10.10.60">
    <property type="entry name" value="Homeodomain-like"/>
    <property type="match status" value="1"/>
</dbReference>
<dbReference type="Proteomes" id="UP000248557">
    <property type="component" value="Unassembled WGS sequence"/>
</dbReference>
<sequence length="332" mass="39211">MSTDKSLVKGISISENYIPYTTITRTDNSVKISLKKQNIISLDFKCYTVLPGLYLAENDVRIIERYTQDDIIFRFSREEEFLLINYLVEGQCQIPADNDKFMFMKEGDTHIYLNRDKRTIFNHITDSKLIHIIINKKEFLKYNKDNYMSEYSRIIKTIYDFIYHTNNITFESSEDIKEVLQQIIHFKDNNKLPKHMYVQLKTLELIGLTYISKIEKNRIESPTYSDAQIRVVRKIKNALSRDIASYVSLDVLSVTYGINLTTLKNCFRDMYGKPLYTWYREYKFHRAKELIKNTDYPIAKIANMVGYKSSSKFSKAFKKEMGALPSSYRKNK</sequence>
<dbReference type="InterPro" id="IPR009057">
    <property type="entry name" value="Homeodomain-like_sf"/>
</dbReference>
<dbReference type="RefSeq" id="WP_048059671.1">
    <property type="nucleotide sequence ID" value="NZ_CAUHHK010000009.1"/>
</dbReference>
<dbReference type="PANTHER" id="PTHR47893">
    <property type="entry name" value="REGULATORY PROTEIN PCHR"/>
    <property type="match status" value="1"/>
</dbReference>